<organism evidence="2 3">
    <name type="scientific">Sphingobacterium psychroaquaticum</name>
    <dbReference type="NCBI Taxonomy" id="561061"/>
    <lineage>
        <taxon>Bacteria</taxon>
        <taxon>Pseudomonadati</taxon>
        <taxon>Bacteroidota</taxon>
        <taxon>Sphingobacteriia</taxon>
        <taxon>Sphingobacteriales</taxon>
        <taxon>Sphingobacteriaceae</taxon>
        <taxon>Sphingobacterium</taxon>
    </lineage>
</organism>
<reference evidence="2 3" key="1">
    <citation type="submission" date="2017-04" db="EMBL/GenBank/DDBJ databases">
        <authorList>
            <person name="Afonso C.L."/>
            <person name="Miller P.J."/>
            <person name="Scott M.A."/>
            <person name="Spackman E."/>
            <person name="Goraichik I."/>
            <person name="Dimitrov K.M."/>
            <person name="Suarez D.L."/>
            <person name="Swayne D.E."/>
        </authorList>
    </citation>
    <scope>NUCLEOTIDE SEQUENCE [LARGE SCALE GENOMIC DNA]</scope>
    <source>
        <strain evidence="2 3">DSM 22418</strain>
    </source>
</reference>
<evidence type="ECO:0000313" key="2">
    <source>
        <dbReference type="EMBL" id="SMG46340.1"/>
    </source>
</evidence>
<keyword evidence="1" id="KW-1133">Transmembrane helix</keyword>
<dbReference type="STRING" id="561061.SAMN05660862_3295"/>
<proteinExistence type="predicted"/>
<sequence>MIEIEGGFLPIVAVVGIWAFQGAVIGGAIAAYGSIRAAEMSAR</sequence>
<gene>
    <name evidence="2" type="ORF">SAMN05660862_3295</name>
</gene>
<keyword evidence="1" id="KW-0472">Membrane</keyword>
<dbReference type="Proteomes" id="UP000192980">
    <property type="component" value="Unassembled WGS sequence"/>
</dbReference>
<protein>
    <submittedName>
        <fullName evidence="2">Uncharacterized protein</fullName>
    </submittedName>
</protein>
<keyword evidence="3" id="KW-1185">Reference proteome</keyword>
<keyword evidence="1" id="KW-0812">Transmembrane</keyword>
<dbReference type="EMBL" id="FXAU01000007">
    <property type="protein sequence ID" value="SMG46340.1"/>
    <property type="molecule type" value="Genomic_DNA"/>
</dbReference>
<evidence type="ECO:0000313" key="3">
    <source>
        <dbReference type="Proteomes" id="UP000192980"/>
    </source>
</evidence>
<evidence type="ECO:0000256" key="1">
    <source>
        <dbReference type="SAM" id="Phobius"/>
    </source>
</evidence>
<feature type="transmembrane region" description="Helical" evidence="1">
    <location>
        <begin position="6"/>
        <end position="33"/>
    </location>
</feature>
<dbReference type="AlphaFoldDB" id="A0A1X7KY66"/>
<accession>A0A1X7KY66</accession>
<name>A0A1X7KY66_9SPHI</name>